<reference evidence="2" key="2">
    <citation type="journal article" date="2018" name="BMC Genomics">
        <title>Genomic insights into host adaptation between the wheat stripe rust pathogen (Puccinia striiformis f. sp. tritici) and the barley stripe rust pathogen (Puccinia striiformis f. sp. hordei).</title>
        <authorList>
            <person name="Xia C."/>
            <person name="Wang M."/>
            <person name="Yin C."/>
            <person name="Cornejo O.E."/>
            <person name="Hulbert S.H."/>
            <person name="Chen X."/>
        </authorList>
    </citation>
    <scope>NUCLEOTIDE SEQUENCE [LARGE SCALE GENOMIC DNA]</scope>
    <source>
        <strain evidence="2">93TX-2</strain>
    </source>
</reference>
<keyword evidence="2" id="KW-1185">Reference proteome</keyword>
<dbReference type="AlphaFoldDB" id="A0A2S4WHC5"/>
<dbReference type="VEuPathDB" id="FungiDB:PSHT_02713"/>
<comment type="caution">
    <text evidence="1">The sequence shown here is derived from an EMBL/GenBank/DDBJ whole genome shotgun (WGS) entry which is preliminary data.</text>
</comment>
<reference evidence="2" key="3">
    <citation type="journal article" date="2018" name="Mol. Plant Microbe Interact.">
        <title>Genome sequence resources for the wheat stripe rust pathogen (Puccinia striiformis f. sp. tritici) and the barley stripe rust pathogen (Puccinia striiformis f. sp. hordei).</title>
        <authorList>
            <person name="Xia C."/>
            <person name="Wang M."/>
            <person name="Yin C."/>
            <person name="Cornejo O.E."/>
            <person name="Hulbert S.H."/>
            <person name="Chen X."/>
        </authorList>
    </citation>
    <scope>NUCLEOTIDE SEQUENCE [LARGE SCALE GENOMIC DNA]</scope>
    <source>
        <strain evidence="2">93TX-2</strain>
    </source>
</reference>
<protein>
    <submittedName>
        <fullName evidence="1">Uncharacterized protein</fullName>
    </submittedName>
</protein>
<dbReference type="OrthoDB" id="107110at2759"/>
<dbReference type="EMBL" id="PKSM01000024">
    <property type="protein sequence ID" value="POW21162.1"/>
    <property type="molecule type" value="Genomic_DNA"/>
</dbReference>
<name>A0A2S4WHC5_9BASI</name>
<dbReference type="PANTHER" id="PTHR33266:SF1">
    <property type="entry name" value="F-BOX DOMAIN-CONTAINING PROTEIN"/>
    <property type="match status" value="1"/>
</dbReference>
<proteinExistence type="predicted"/>
<organism evidence="1 2">
    <name type="scientific">Puccinia striiformis</name>
    <dbReference type="NCBI Taxonomy" id="27350"/>
    <lineage>
        <taxon>Eukaryota</taxon>
        <taxon>Fungi</taxon>
        <taxon>Dikarya</taxon>
        <taxon>Basidiomycota</taxon>
        <taxon>Pucciniomycotina</taxon>
        <taxon>Pucciniomycetes</taxon>
        <taxon>Pucciniales</taxon>
        <taxon>Pucciniaceae</taxon>
        <taxon>Puccinia</taxon>
    </lineage>
</organism>
<dbReference type="PANTHER" id="PTHR33266">
    <property type="entry name" value="CHROMOSOME 15, WHOLE GENOME SHOTGUN SEQUENCE"/>
    <property type="match status" value="1"/>
</dbReference>
<gene>
    <name evidence="1" type="ORF">PSHT_02713</name>
</gene>
<sequence>MPPVRSIYSREVMQESERFAKPHLHTKDEHVEFFNQMLEAAGVERLQEYHDDLDNVLELNETNQETVLSRWREFYLGEEGSFSKLKEVLNLTEEDEIKQLVELAHFKRFPTEEYSSGMSQKEMLTRIQTIYSQEVVQERERFGELHSCEGAILVESFSVILEAAGFKKLRQYLQKLENILNLKSSDTKQEDLIASWRKFYQGGKDGFAQLKKMLNLTHGDDKIKELIELAHFNRFPTKEDSSGMSEEEMLNALATIESRNQPTELERFEKLHVYDADSLVEQFTVIVEAAGVKRLREYHNDLEGILKLESFGDKAFSVLLRWQKFYQGEEALAGLDMILQGTVELNAGDIKKLIQLAHFERFPTKEGLSGMSETTMLRALETVPRAQTNTDPFQRIEWFEDISRECFDEPYMGYDLIVPRTLRILRDFATQWRTTEHKVPCTSIVGPTLSGKSRLIVELTEHVCVVYVCIRPRGSTDQPPRSQIADLMLPATALKLDMDNHYTCLLTAIFRVVTSFFSRPHRQTKPLAEQLEAWNRYSLPFNNDDVRFSLAVRKMMKKLAPQSTWSRNDRLCEAARAMNRSIQGRDDEEEVAEEGQLKVLLAIDEAHHLIDHKGAGNIPYLHPLCRVLSKIPSSQGFFSVFTNTIFQVEDCDPVSDDGRVGSGFGRGEWGFGQGHKLFAPIYPIPTLNLSIPPPPTSWHELVEPGRLFNYGCPFYGSFFQLATEMGKPSPFEDTLWMAQTKLLDQQRFPSADDLTSQQIFALLGSMIETRLATGSSLNFDLVWKHAAHCMFVDPDQEYIISSYPPQFAYASAANRLLAYHDAHWIKCINVLAHAVQTGLVPGDAGEIATRCILIYAMQQTNSLSSGNSSHSVRLEDFLKTLTGKNPEKIQFGTTDPEDKERLLAEGRIFFNHFARIGYAPSAEDLMRYLYQGLAVQFQPGEEGLSDLFTLYLAPESESHELDLKNITFCGVQTRNHDRPIQWQESSDWSKSSADIKRVDNPYLILLFGLRAKPSEGVGKKWLKPYDEEDTRRVHYQFLGLDQIACLSRGMITALTKLINADPEDLLKLHQSSKPNVPLDEHTIQWAKNVHRHCDRMDESDPDDESDDDAPE</sequence>
<evidence type="ECO:0000313" key="2">
    <source>
        <dbReference type="Proteomes" id="UP000238274"/>
    </source>
</evidence>
<dbReference type="Proteomes" id="UP000238274">
    <property type="component" value="Unassembled WGS sequence"/>
</dbReference>
<reference evidence="1 2" key="1">
    <citation type="submission" date="2017-12" db="EMBL/GenBank/DDBJ databases">
        <title>Gene loss provides genomic basis for host adaptation in cereal stripe rust fungi.</title>
        <authorList>
            <person name="Xia C."/>
        </authorList>
    </citation>
    <scope>NUCLEOTIDE SEQUENCE [LARGE SCALE GENOMIC DNA]</scope>
    <source>
        <strain evidence="1 2">93TX-2</strain>
    </source>
</reference>
<evidence type="ECO:0000313" key="1">
    <source>
        <dbReference type="EMBL" id="POW21162.1"/>
    </source>
</evidence>
<accession>A0A2S4WHC5</accession>
<dbReference type="VEuPathDB" id="FungiDB:PSTT_01032"/>